<feature type="transmembrane region" description="Helical" evidence="9">
    <location>
        <begin position="12"/>
        <end position="29"/>
    </location>
</feature>
<dbReference type="Pfam" id="PF02355">
    <property type="entry name" value="SecD_SecF_C"/>
    <property type="match status" value="1"/>
</dbReference>
<feature type="domain" description="Protein export membrane protein SecD/SecF C-terminal" evidence="10">
    <location>
        <begin position="105"/>
        <end position="293"/>
    </location>
</feature>
<dbReference type="GO" id="GO:0015450">
    <property type="term" value="F:protein-transporting ATPase activity"/>
    <property type="evidence" value="ECO:0007669"/>
    <property type="project" value="InterPro"/>
</dbReference>
<comment type="subunit">
    <text evidence="9">Forms a complex with SecD. Part of the essential Sec protein translocation apparatus which comprises SecA, SecYEG and auxiliary proteins SecDF. Other proteins may also be involved.</text>
</comment>
<dbReference type="NCBIfam" id="TIGR00966">
    <property type="entry name" value="transloc_SecF"/>
    <property type="match status" value="1"/>
</dbReference>
<dbReference type="PATRIC" id="fig|1678840.3.peg.2005"/>
<dbReference type="SUPFAM" id="SSF82866">
    <property type="entry name" value="Multidrug efflux transporter AcrB transmembrane domain"/>
    <property type="match status" value="1"/>
</dbReference>
<sequence length="310" mass="34603">MKLNILSKRYWYFAFSLLLILPGLILLIVKGMPMGIDFTGGTLMELKFSEGNRPEREVLSQAALDFGIENTVVLSGDSNAIVRTPFLDDDQIESFIKFAAETYKEDPATLRYSISSVGPSIGKEVASRAFLAVAAAALGVILYIWFAFRSIPNSFRYGVCAIIAMIHDGLIVISLSALGRFWGWQFTSLTLTALLTVIGFSVQDKIVVFDRIRENSRILRKLEFETLVNHSIVQTLQRSINTQLMTSEFMLLSMALLGGTSLRDFSVILLVGLLMGTYSSIFIAAPLLVIWEKEEWKNWFNKGKKSTAQA</sequence>
<organism evidence="11">
    <name type="scientific">Flexilinea flocculi</name>
    <dbReference type="NCBI Taxonomy" id="1678840"/>
    <lineage>
        <taxon>Bacteria</taxon>
        <taxon>Bacillati</taxon>
        <taxon>Chloroflexota</taxon>
        <taxon>Anaerolineae</taxon>
        <taxon>Anaerolineales</taxon>
        <taxon>Anaerolineaceae</taxon>
        <taxon>Flexilinea</taxon>
    </lineage>
</organism>
<evidence type="ECO:0000256" key="3">
    <source>
        <dbReference type="ARBA" id="ARBA00022475"/>
    </source>
</evidence>
<accession>A0A0S7BSH9</accession>
<keyword evidence="2 9" id="KW-0813">Transport</keyword>
<keyword evidence="5 9" id="KW-0653">Protein transport</keyword>
<dbReference type="PANTHER" id="PTHR30081">
    <property type="entry name" value="PROTEIN-EXPORT MEMBRANE PROTEIN SEC"/>
    <property type="match status" value="1"/>
</dbReference>
<keyword evidence="3 9" id="KW-1003">Cell membrane</keyword>
<evidence type="ECO:0000259" key="10">
    <source>
        <dbReference type="Pfam" id="PF02355"/>
    </source>
</evidence>
<dbReference type="GO" id="GO:0065002">
    <property type="term" value="P:intracellular protein transmembrane transport"/>
    <property type="evidence" value="ECO:0007669"/>
    <property type="project" value="UniProtKB-UniRule"/>
</dbReference>
<dbReference type="GO" id="GO:0043952">
    <property type="term" value="P:protein transport by the Sec complex"/>
    <property type="evidence" value="ECO:0007669"/>
    <property type="project" value="UniProtKB-UniRule"/>
</dbReference>
<dbReference type="InterPro" id="IPR022646">
    <property type="entry name" value="SecD/SecF_CS"/>
</dbReference>
<name>A0A0S7BSH9_9CHLR</name>
<dbReference type="GO" id="GO:0005886">
    <property type="term" value="C:plasma membrane"/>
    <property type="evidence" value="ECO:0007669"/>
    <property type="project" value="UniProtKB-SubCell"/>
</dbReference>
<comment type="similarity">
    <text evidence="9">Belongs to the SecD/SecF family. SecF subfamily.</text>
</comment>
<reference evidence="11" key="1">
    <citation type="journal article" date="2015" name="Genome Announc.">
        <title>Draft Genome Sequence of Anaerolineae Strain TC1, a Novel Isolate from a Methanogenic Wastewater Treatment System.</title>
        <authorList>
            <person name="Matsuura N."/>
            <person name="Tourlousse D.M."/>
            <person name="Sun L."/>
            <person name="Toyonaga M."/>
            <person name="Kuroda K."/>
            <person name="Ohashi A."/>
            <person name="Cruz R."/>
            <person name="Yamaguchi T."/>
            <person name="Sekiguchi Y."/>
        </authorList>
    </citation>
    <scope>NUCLEOTIDE SEQUENCE [LARGE SCALE GENOMIC DNA]</scope>
    <source>
        <strain evidence="11">TC1</strain>
    </source>
</reference>
<evidence type="ECO:0000256" key="8">
    <source>
        <dbReference type="ARBA" id="ARBA00023136"/>
    </source>
</evidence>
<evidence type="ECO:0000256" key="7">
    <source>
        <dbReference type="ARBA" id="ARBA00023010"/>
    </source>
</evidence>
<dbReference type="PRINTS" id="PR01755">
    <property type="entry name" value="SECFTRNLCASE"/>
</dbReference>
<evidence type="ECO:0000256" key="4">
    <source>
        <dbReference type="ARBA" id="ARBA00022692"/>
    </source>
</evidence>
<feature type="transmembrane region" description="Helical" evidence="9">
    <location>
        <begin position="181"/>
        <end position="202"/>
    </location>
</feature>
<evidence type="ECO:0000256" key="1">
    <source>
        <dbReference type="ARBA" id="ARBA00004651"/>
    </source>
</evidence>
<dbReference type="InterPro" id="IPR022813">
    <property type="entry name" value="SecD/SecF_arch_bac"/>
</dbReference>
<dbReference type="Pfam" id="PF07549">
    <property type="entry name" value="Sec_GG"/>
    <property type="match status" value="1"/>
</dbReference>
<dbReference type="Proteomes" id="UP000053370">
    <property type="component" value="Unassembled WGS sequence"/>
</dbReference>
<keyword evidence="6 9" id="KW-1133">Transmembrane helix</keyword>
<keyword evidence="4 9" id="KW-0812">Transmembrane</keyword>
<feature type="transmembrane region" description="Helical" evidence="9">
    <location>
        <begin position="268"/>
        <end position="291"/>
    </location>
</feature>
<evidence type="ECO:0000313" key="12">
    <source>
        <dbReference type="Proteomes" id="UP000053370"/>
    </source>
</evidence>
<proteinExistence type="inferred from homology"/>
<comment type="subcellular location">
    <subcellularLocation>
        <location evidence="1 9">Cell membrane</location>
        <topology evidence="1 9">Multi-pass membrane protein</topology>
    </subcellularLocation>
</comment>
<evidence type="ECO:0000256" key="9">
    <source>
        <dbReference type="HAMAP-Rule" id="MF_01464"/>
    </source>
</evidence>
<dbReference type="InterPro" id="IPR005665">
    <property type="entry name" value="SecF_bac"/>
</dbReference>
<dbReference type="EMBL" id="DF968181">
    <property type="protein sequence ID" value="GAP40686.1"/>
    <property type="molecule type" value="Genomic_DNA"/>
</dbReference>
<evidence type="ECO:0000313" key="11">
    <source>
        <dbReference type="EMBL" id="GAP40686.1"/>
    </source>
</evidence>
<keyword evidence="8 9" id="KW-0472">Membrane</keyword>
<dbReference type="AlphaFoldDB" id="A0A0S7BSH9"/>
<dbReference type="InterPro" id="IPR048634">
    <property type="entry name" value="SecD_SecF_C"/>
</dbReference>
<evidence type="ECO:0000256" key="2">
    <source>
        <dbReference type="ARBA" id="ARBA00022448"/>
    </source>
</evidence>
<dbReference type="STRING" id="1678840.ATC1_13665"/>
<dbReference type="RefSeq" id="WP_062280365.1">
    <property type="nucleotide sequence ID" value="NZ_DF968181.1"/>
</dbReference>
<feature type="transmembrane region" description="Helical" evidence="9">
    <location>
        <begin position="155"/>
        <end position="175"/>
    </location>
</feature>
<evidence type="ECO:0000256" key="5">
    <source>
        <dbReference type="ARBA" id="ARBA00022927"/>
    </source>
</evidence>
<protein>
    <recommendedName>
        <fullName evidence="9">Protein-export membrane protein SecF</fullName>
    </recommendedName>
</protein>
<dbReference type="GO" id="GO:0006605">
    <property type="term" value="P:protein targeting"/>
    <property type="evidence" value="ECO:0007669"/>
    <property type="project" value="UniProtKB-UniRule"/>
</dbReference>
<evidence type="ECO:0000256" key="6">
    <source>
        <dbReference type="ARBA" id="ARBA00022989"/>
    </source>
</evidence>
<dbReference type="HAMAP" id="MF_01464_B">
    <property type="entry name" value="SecF_B"/>
    <property type="match status" value="1"/>
</dbReference>
<gene>
    <name evidence="9" type="primary">secF</name>
    <name evidence="11" type="ORF">ATC1_13665</name>
</gene>
<feature type="transmembrane region" description="Helical" evidence="9">
    <location>
        <begin position="129"/>
        <end position="148"/>
    </location>
</feature>
<dbReference type="InterPro" id="IPR022645">
    <property type="entry name" value="SecD/SecF_bac"/>
</dbReference>
<keyword evidence="12" id="KW-1185">Reference proteome</keyword>
<dbReference type="Gene3D" id="1.20.1640.10">
    <property type="entry name" value="Multidrug efflux transporter AcrB transmembrane domain"/>
    <property type="match status" value="1"/>
</dbReference>
<keyword evidence="7 9" id="KW-0811">Translocation</keyword>
<comment type="caution">
    <text evidence="9">Lacks conserved residue(s) required for the propagation of feature annotation.</text>
</comment>
<dbReference type="PANTHER" id="PTHR30081:SF8">
    <property type="entry name" value="PROTEIN TRANSLOCASE SUBUNIT SECF"/>
    <property type="match status" value="1"/>
</dbReference>
<comment type="function">
    <text evidence="9">Part of the Sec protein translocase complex. Interacts with the SecYEG preprotein conducting channel. SecDF uses the proton motive force (PMF) to complete protein translocation after the ATP-dependent function of SecA.</text>
</comment>